<evidence type="ECO:0000256" key="1">
    <source>
        <dbReference type="ARBA" id="ARBA00008007"/>
    </source>
</evidence>
<dbReference type="PANTHER" id="PTHR47505">
    <property type="entry name" value="DNA UTILIZATION PROTEIN YHGH"/>
    <property type="match status" value="1"/>
</dbReference>
<dbReference type="InterPro" id="IPR000836">
    <property type="entry name" value="PRTase_dom"/>
</dbReference>
<dbReference type="PANTHER" id="PTHR47505:SF1">
    <property type="entry name" value="DNA UTILIZATION PROTEIN YHGH"/>
    <property type="match status" value="1"/>
</dbReference>
<dbReference type="SUPFAM" id="SSF53271">
    <property type="entry name" value="PRTase-like"/>
    <property type="match status" value="1"/>
</dbReference>
<reference evidence="3" key="2">
    <citation type="submission" date="2021-04" db="EMBL/GenBank/DDBJ databases">
        <authorList>
            <person name="Gilroy R."/>
        </authorList>
    </citation>
    <scope>NUCLEOTIDE SEQUENCE</scope>
    <source>
        <strain evidence="3">ChiHecec3B27-8219</strain>
    </source>
</reference>
<dbReference type="Pfam" id="PF00156">
    <property type="entry name" value="Pribosyltran"/>
    <property type="match status" value="1"/>
</dbReference>
<evidence type="ECO:0000313" key="4">
    <source>
        <dbReference type="Proteomes" id="UP000824055"/>
    </source>
</evidence>
<dbReference type="Proteomes" id="UP000824055">
    <property type="component" value="Unassembled WGS sequence"/>
</dbReference>
<comment type="caution">
    <text evidence="3">The sequence shown here is derived from an EMBL/GenBank/DDBJ whole genome shotgun (WGS) entry which is preliminary data.</text>
</comment>
<protein>
    <submittedName>
        <fullName evidence="3">ComF family protein</fullName>
    </submittedName>
</protein>
<comment type="similarity">
    <text evidence="1">Belongs to the ComF/GntX family.</text>
</comment>
<evidence type="ECO:0000259" key="2">
    <source>
        <dbReference type="Pfam" id="PF00156"/>
    </source>
</evidence>
<proteinExistence type="inferred from homology"/>
<name>A0A9D2FYH3_9BACT</name>
<feature type="domain" description="Phosphoribosyltransferase" evidence="2">
    <location>
        <begin position="177"/>
        <end position="217"/>
    </location>
</feature>
<dbReference type="InterPro" id="IPR051910">
    <property type="entry name" value="ComF/GntX_DNA_util-trans"/>
</dbReference>
<dbReference type="EMBL" id="DXBE01000040">
    <property type="protein sequence ID" value="HIZ69303.1"/>
    <property type="molecule type" value="Genomic_DNA"/>
</dbReference>
<gene>
    <name evidence="3" type="ORF">H9966_05365</name>
</gene>
<evidence type="ECO:0000313" key="3">
    <source>
        <dbReference type="EMBL" id="HIZ69303.1"/>
    </source>
</evidence>
<dbReference type="AlphaFoldDB" id="A0A9D2FYH3"/>
<accession>A0A9D2FYH3</accession>
<reference evidence="3" key="1">
    <citation type="journal article" date="2021" name="PeerJ">
        <title>Extensive microbial diversity within the chicken gut microbiome revealed by metagenomics and culture.</title>
        <authorList>
            <person name="Gilroy R."/>
            <person name="Ravi A."/>
            <person name="Getino M."/>
            <person name="Pursley I."/>
            <person name="Horton D.L."/>
            <person name="Alikhan N.F."/>
            <person name="Baker D."/>
            <person name="Gharbi K."/>
            <person name="Hall N."/>
            <person name="Watson M."/>
            <person name="Adriaenssens E.M."/>
            <person name="Foster-Nyarko E."/>
            <person name="Jarju S."/>
            <person name="Secka A."/>
            <person name="Antonio M."/>
            <person name="Oren A."/>
            <person name="Chaudhuri R.R."/>
            <person name="La Ragione R."/>
            <person name="Hildebrand F."/>
            <person name="Pallen M.J."/>
        </authorList>
    </citation>
    <scope>NUCLEOTIDE SEQUENCE</scope>
    <source>
        <strain evidence="3">ChiHecec3B27-8219</strain>
    </source>
</reference>
<dbReference type="CDD" id="cd06223">
    <property type="entry name" value="PRTases_typeI"/>
    <property type="match status" value="1"/>
</dbReference>
<organism evidence="3 4">
    <name type="scientific">Candidatus Prevotella avicola</name>
    <dbReference type="NCBI Taxonomy" id="2838738"/>
    <lineage>
        <taxon>Bacteria</taxon>
        <taxon>Pseudomonadati</taxon>
        <taxon>Bacteroidota</taxon>
        <taxon>Bacteroidia</taxon>
        <taxon>Bacteroidales</taxon>
        <taxon>Prevotellaceae</taxon>
        <taxon>Prevotella</taxon>
    </lineage>
</organism>
<sequence length="234" mass="26427">MPRTNSRLSQVLRMLAPRACAVCGCRLATEEEVICGACDFHLPRTNYAHWPTQNEMARLFWLRLPIEKAAALFHYQGHSEVARMIYDLKYHDHPELGEQLGIMAAREMAEEGFFGGIDLIIPVPLARKRLRERGYNQSEWIGKGIREQTGIPMVTDAIARTRFEESQTKRQRLGRIENVENAFQLLRPERVAGKHVLLVDDVCTTGATLTACGKQLAQAPDVRISVFTLARAQG</sequence>
<dbReference type="InterPro" id="IPR029057">
    <property type="entry name" value="PRTase-like"/>
</dbReference>
<dbReference type="Gene3D" id="3.40.50.2020">
    <property type="match status" value="1"/>
</dbReference>